<feature type="transmembrane region" description="Helical" evidence="1">
    <location>
        <begin position="319"/>
        <end position="339"/>
    </location>
</feature>
<keyword evidence="3" id="KW-0012">Acyltransferase</keyword>
<feature type="transmembrane region" description="Helical" evidence="1">
    <location>
        <begin position="105"/>
        <end position="123"/>
    </location>
</feature>
<feature type="transmembrane region" description="Helical" evidence="1">
    <location>
        <begin position="55"/>
        <end position="84"/>
    </location>
</feature>
<dbReference type="InterPro" id="IPR002656">
    <property type="entry name" value="Acyl_transf_3_dom"/>
</dbReference>
<dbReference type="Pfam" id="PF01757">
    <property type="entry name" value="Acyl_transf_3"/>
    <property type="match status" value="1"/>
</dbReference>
<organism evidence="3 4">
    <name type="scientific">Gluconobacter oxydans DSM 3504</name>
    <dbReference type="NCBI Taxonomy" id="1288313"/>
    <lineage>
        <taxon>Bacteria</taxon>
        <taxon>Pseudomonadati</taxon>
        <taxon>Pseudomonadota</taxon>
        <taxon>Alphaproteobacteria</taxon>
        <taxon>Acetobacterales</taxon>
        <taxon>Acetobacteraceae</taxon>
        <taxon>Gluconobacter</taxon>
    </lineage>
</organism>
<feature type="transmembrane region" description="Helical" evidence="1">
    <location>
        <begin position="27"/>
        <end position="49"/>
    </location>
</feature>
<dbReference type="GO" id="GO:0016747">
    <property type="term" value="F:acyltransferase activity, transferring groups other than amino-acyl groups"/>
    <property type="evidence" value="ECO:0007669"/>
    <property type="project" value="InterPro"/>
</dbReference>
<feature type="transmembrane region" description="Helical" evidence="1">
    <location>
        <begin position="277"/>
        <end position="298"/>
    </location>
</feature>
<feature type="transmembrane region" description="Helical" evidence="1">
    <location>
        <begin position="345"/>
        <end position="365"/>
    </location>
</feature>
<dbReference type="GO" id="GO:0000271">
    <property type="term" value="P:polysaccharide biosynthetic process"/>
    <property type="evidence" value="ECO:0007669"/>
    <property type="project" value="TreeGrafter"/>
</dbReference>
<dbReference type="GeneID" id="56906189"/>
<dbReference type="KEGG" id="goy:GLS_c19700"/>
<feature type="transmembrane region" description="Helical" evidence="1">
    <location>
        <begin position="154"/>
        <end position="179"/>
    </location>
</feature>
<evidence type="ECO:0000256" key="1">
    <source>
        <dbReference type="SAM" id="Phobius"/>
    </source>
</evidence>
<keyword evidence="1" id="KW-0812">Transmembrane</keyword>
<reference evidence="3 4" key="1">
    <citation type="journal article" date="2015" name="Appl. Microbiol. Biotechnol.">
        <title>The consequence of an additional NADH dehydrogenase paralog on the growth of Gluconobacter oxydans DSM3504.</title>
        <authorList>
            <person name="Kostner D."/>
            <person name="Luchterhand B."/>
            <person name="Junker A."/>
            <person name="Volland S."/>
            <person name="Daniel R."/>
            <person name="Buchs J."/>
            <person name="Liebl W."/>
            <person name="Ehrenreich A."/>
        </authorList>
    </citation>
    <scope>NUCLEOTIDE SEQUENCE [LARGE SCALE GENOMIC DNA]</scope>
    <source>
        <strain evidence="3">DSM 3504</strain>
    </source>
</reference>
<accession>A0A067Z5Z0</accession>
<dbReference type="PANTHER" id="PTHR23028">
    <property type="entry name" value="ACETYLTRANSFERASE"/>
    <property type="match status" value="1"/>
</dbReference>
<feature type="domain" description="Acyltransferase 3" evidence="2">
    <location>
        <begin position="23"/>
        <end position="362"/>
    </location>
</feature>
<dbReference type="RefSeq" id="WP_041112103.1">
    <property type="nucleotide sequence ID" value="NZ_CP004373.1"/>
</dbReference>
<keyword evidence="1" id="KW-1133">Transmembrane helix</keyword>
<dbReference type="EMBL" id="CP004373">
    <property type="protein sequence ID" value="AHK71843.1"/>
    <property type="molecule type" value="Genomic_DNA"/>
</dbReference>
<keyword evidence="3" id="KW-0808">Transferase</keyword>
<dbReference type="PANTHER" id="PTHR23028:SF53">
    <property type="entry name" value="ACYL_TRANSF_3 DOMAIN-CONTAINING PROTEIN"/>
    <property type="match status" value="1"/>
</dbReference>
<dbReference type="Proteomes" id="UP000031656">
    <property type="component" value="Chromosome"/>
</dbReference>
<evidence type="ECO:0000313" key="3">
    <source>
        <dbReference type="EMBL" id="AHK71843.1"/>
    </source>
</evidence>
<proteinExistence type="predicted"/>
<dbReference type="HOGENOM" id="CLU_005679_1_2_5"/>
<evidence type="ECO:0000313" key="4">
    <source>
        <dbReference type="Proteomes" id="UP000031656"/>
    </source>
</evidence>
<dbReference type="AlphaFoldDB" id="A0A067Z5Z0"/>
<evidence type="ECO:0000259" key="2">
    <source>
        <dbReference type="Pfam" id="PF01757"/>
    </source>
</evidence>
<gene>
    <name evidence="3" type="ORF">GLS_c19700</name>
</gene>
<feature type="transmembrane region" description="Helical" evidence="1">
    <location>
        <begin position="186"/>
        <end position="207"/>
    </location>
</feature>
<dbReference type="InterPro" id="IPR050879">
    <property type="entry name" value="Acyltransferase_3"/>
</dbReference>
<name>A0A067Z5Z0_GLUOY</name>
<feature type="transmembrane region" description="Helical" evidence="1">
    <location>
        <begin position="247"/>
        <end position="265"/>
    </location>
</feature>
<sequence length="379" mass="42874">MQIYPPQAYETLTSFENLKARIAGPDLVRTVAILDVLICHDGILFSSWWHHSLPFHLAVLGFYGVMLFFVLSGFLIGTIMLDLLERGTSLKGWGIFLLRRWLRTLPAYYFWLFALLIPLAYFGPYGVPWDEARHALPWFLTLTQNLGWPMVSNWYGVTWSLCVEEWFYIAFPALLLTLLACRIKPATAFGTTLAAFFIVPFCWRLSLPTDVNWDEVTSKIVPCRFDAIAWGIAAAWLYRHRPAITRYSTLLAAAGTAIVLTVWWRNTGDGALWPPRFGAMVSFDVTGLGYALCMPAMMRLRTLPPLIGPAVRSISTHSYALYLCHLPLIMTAGDLQSRYGLGRRHALILTILTTIGGAILSWRLVERPCLKLRPGQFLP</sequence>
<dbReference type="GO" id="GO:0016020">
    <property type="term" value="C:membrane"/>
    <property type="evidence" value="ECO:0007669"/>
    <property type="project" value="TreeGrafter"/>
</dbReference>
<protein>
    <submittedName>
        <fullName evidence="3">Putative acyltransferase</fullName>
    </submittedName>
</protein>
<keyword evidence="1" id="KW-0472">Membrane</keyword>